<evidence type="ECO:0000313" key="2">
    <source>
        <dbReference type="Proteomes" id="UP001176940"/>
    </source>
</evidence>
<name>A0ABN9LKI6_9NEOB</name>
<sequence>MERRRNKEQQQQMGQVSVWSIYGAIKFVQHYVGQVSVWGHNQGAHMEMGRKDILDQNQSPNQDLAPAHPADIGHRVHYTQLVSLPWRAGDRVYNSTGHVHTVRFFLRNRSVFAAAVPQLFSMQDSHHIFSKQFQQFSFSSKAGGYNERERSKDKDGHIASEIVSSVQTKITQDLMAKVRAMLAASKNMRTGAS</sequence>
<gene>
    <name evidence="1" type="ORF">RIMI_LOCUS9280866</name>
</gene>
<accession>A0ABN9LKI6</accession>
<organism evidence="1 2">
    <name type="scientific">Ranitomeya imitator</name>
    <name type="common">mimic poison frog</name>
    <dbReference type="NCBI Taxonomy" id="111125"/>
    <lineage>
        <taxon>Eukaryota</taxon>
        <taxon>Metazoa</taxon>
        <taxon>Chordata</taxon>
        <taxon>Craniata</taxon>
        <taxon>Vertebrata</taxon>
        <taxon>Euteleostomi</taxon>
        <taxon>Amphibia</taxon>
        <taxon>Batrachia</taxon>
        <taxon>Anura</taxon>
        <taxon>Neobatrachia</taxon>
        <taxon>Hyloidea</taxon>
        <taxon>Dendrobatidae</taxon>
        <taxon>Dendrobatinae</taxon>
        <taxon>Ranitomeya</taxon>
    </lineage>
</organism>
<keyword evidence="2" id="KW-1185">Reference proteome</keyword>
<dbReference type="EMBL" id="CAUEEQ010019098">
    <property type="protein sequence ID" value="CAJ0941578.1"/>
    <property type="molecule type" value="Genomic_DNA"/>
</dbReference>
<evidence type="ECO:0000313" key="1">
    <source>
        <dbReference type="EMBL" id="CAJ0941578.1"/>
    </source>
</evidence>
<reference evidence="1" key="1">
    <citation type="submission" date="2023-07" db="EMBL/GenBank/DDBJ databases">
        <authorList>
            <person name="Stuckert A."/>
        </authorList>
    </citation>
    <scope>NUCLEOTIDE SEQUENCE</scope>
</reference>
<dbReference type="Proteomes" id="UP001176940">
    <property type="component" value="Unassembled WGS sequence"/>
</dbReference>
<protein>
    <submittedName>
        <fullName evidence="1">Uncharacterized protein</fullName>
    </submittedName>
</protein>
<proteinExistence type="predicted"/>
<comment type="caution">
    <text evidence="1">The sequence shown here is derived from an EMBL/GenBank/DDBJ whole genome shotgun (WGS) entry which is preliminary data.</text>
</comment>